<keyword evidence="2" id="KW-1185">Reference proteome</keyword>
<gene>
    <name evidence="1" type="ORF">PG994_012963</name>
</gene>
<dbReference type="Proteomes" id="UP001480595">
    <property type="component" value="Unassembled WGS sequence"/>
</dbReference>
<dbReference type="RefSeq" id="XP_066709333.1">
    <property type="nucleotide sequence ID" value="XM_066864372.1"/>
</dbReference>
<organism evidence="1 2">
    <name type="scientific">Apiospora phragmitis</name>
    <dbReference type="NCBI Taxonomy" id="2905665"/>
    <lineage>
        <taxon>Eukaryota</taxon>
        <taxon>Fungi</taxon>
        <taxon>Dikarya</taxon>
        <taxon>Ascomycota</taxon>
        <taxon>Pezizomycotina</taxon>
        <taxon>Sordariomycetes</taxon>
        <taxon>Xylariomycetidae</taxon>
        <taxon>Amphisphaeriales</taxon>
        <taxon>Apiosporaceae</taxon>
        <taxon>Apiospora</taxon>
    </lineage>
</organism>
<evidence type="ECO:0000313" key="2">
    <source>
        <dbReference type="Proteomes" id="UP001480595"/>
    </source>
</evidence>
<evidence type="ECO:0000313" key="1">
    <source>
        <dbReference type="EMBL" id="KAK8042480.1"/>
    </source>
</evidence>
<protein>
    <submittedName>
        <fullName evidence="1">Uncharacterized protein</fullName>
    </submittedName>
</protein>
<reference evidence="1 2" key="1">
    <citation type="submission" date="2023-01" db="EMBL/GenBank/DDBJ databases">
        <title>Analysis of 21 Apiospora genomes using comparative genomics revels a genus with tremendous synthesis potential of carbohydrate active enzymes and secondary metabolites.</title>
        <authorList>
            <person name="Sorensen T."/>
        </authorList>
    </citation>
    <scope>NUCLEOTIDE SEQUENCE [LARGE SCALE GENOMIC DNA]</scope>
    <source>
        <strain evidence="1 2">CBS 135458</strain>
    </source>
</reference>
<sequence length="74" mass="7281">MKENWKSYLAALRTTDSGLGLDGGGGGCGGGRSNSDTRGGGGVVVVLGVLGRPGLLGSDLVRDGGLRSPPILLS</sequence>
<proteinExistence type="predicted"/>
<dbReference type="GeneID" id="92097435"/>
<accession>A0ABR1T7A4</accession>
<name>A0ABR1T7A4_9PEZI</name>
<comment type="caution">
    <text evidence="1">The sequence shown here is derived from an EMBL/GenBank/DDBJ whole genome shotgun (WGS) entry which is preliminary data.</text>
</comment>
<dbReference type="EMBL" id="JAQQWL010000013">
    <property type="protein sequence ID" value="KAK8042480.1"/>
    <property type="molecule type" value="Genomic_DNA"/>
</dbReference>